<sequence length="239" mass="27478">MTVQLDFHAQWKQGRDLQSGSYQKQFNLRMTRDTTTFSPDLVIDVSGEETPIDTSHIYSGEIFGEKGTLTHGSVVDGRFEGFIKSHQGTYYIEPSERYLKDQNVPFHSIIYHEDDINYPHKYGSEGGCADHSVYERMFEIPSNWRGKQCIGGREIHWSCYSEEGREQQQRRKTLASSSSRLTTSSSIYYGTREAVIAQISSHVKAIDSIYQGTDFLGIRNIAFMVKRIRIRLPTMKRPN</sequence>
<gene>
    <name evidence="1" type="ORF">KUCAC02_002413</name>
</gene>
<keyword evidence="2" id="KW-1185">Reference proteome</keyword>
<accession>A0ACB9XVP9</accession>
<reference evidence="1" key="1">
    <citation type="submission" date="2022-05" db="EMBL/GenBank/DDBJ databases">
        <title>Chromosome-level genome of Chaenocephalus aceratus.</title>
        <authorList>
            <person name="Park H."/>
        </authorList>
    </citation>
    <scope>NUCLEOTIDE SEQUENCE</scope>
    <source>
        <strain evidence="1">KU_202001</strain>
    </source>
</reference>
<dbReference type="Proteomes" id="UP001057452">
    <property type="component" value="Chromosome 3"/>
</dbReference>
<name>A0ACB9XVP9_CHAAC</name>
<organism evidence="1 2">
    <name type="scientific">Chaenocephalus aceratus</name>
    <name type="common">Blackfin icefish</name>
    <name type="synonym">Chaenichthys aceratus</name>
    <dbReference type="NCBI Taxonomy" id="36190"/>
    <lineage>
        <taxon>Eukaryota</taxon>
        <taxon>Metazoa</taxon>
        <taxon>Chordata</taxon>
        <taxon>Craniata</taxon>
        <taxon>Vertebrata</taxon>
        <taxon>Euteleostomi</taxon>
        <taxon>Actinopterygii</taxon>
        <taxon>Neopterygii</taxon>
        <taxon>Teleostei</taxon>
        <taxon>Neoteleostei</taxon>
        <taxon>Acanthomorphata</taxon>
        <taxon>Eupercaria</taxon>
        <taxon>Perciformes</taxon>
        <taxon>Notothenioidei</taxon>
        <taxon>Channichthyidae</taxon>
        <taxon>Chaenocephalus</taxon>
    </lineage>
</organism>
<evidence type="ECO:0000313" key="2">
    <source>
        <dbReference type="Proteomes" id="UP001057452"/>
    </source>
</evidence>
<protein>
    <submittedName>
        <fullName evidence="1">Uncharacterized protein</fullName>
    </submittedName>
</protein>
<evidence type="ECO:0000313" key="1">
    <source>
        <dbReference type="EMBL" id="KAI4830806.1"/>
    </source>
</evidence>
<proteinExistence type="predicted"/>
<comment type="caution">
    <text evidence="1">The sequence shown here is derived from an EMBL/GenBank/DDBJ whole genome shotgun (WGS) entry which is preliminary data.</text>
</comment>
<dbReference type="EMBL" id="CM043787">
    <property type="protein sequence ID" value="KAI4830806.1"/>
    <property type="molecule type" value="Genomic_DNA"/>
</dbReference>